<evidence type="ECO:0000259" key="7">
    <source>
        <dbReference type="PROSITE" id="PS50071"/>
    </source>
</evidence>
<evidence type="ECO:0000256" key="5">
    <source>
        <dbReference type="RuleBase" id="RU000682"/>
    </source>
</evidence>
<dbReference type="InterPro" id="IPR001356">
    <property type="entry name" value="HD"/>
</dbReference>
<dbReference type="Pfam" id="PF00046">
    <property type="entry name" value="Homeodomain"/>
    <property type="match status" value="1"/>
</dbReference>
<dbReference type="PANTHER" id="PTHR45882:SF3">
    <property type="entry name" value="PITUITARY HOMEOBOX HOMOLOG PTX1"/>
    <property type="match status" value="1"/>
</dbReference>
<evidence type="ECO:0000256" key="4">
    <source>
        <dbReference type="PROSITE-ProRule" id="PRU00108"/>
    </source>
</evidence>
<keyword evidence="4 5" id="KW-0371">Homeobox</keyword>
<feature type="region of interest" description="Disordered" evidence="6">
    <location>
        <begin position="128"/>
        <end position="148"/>
    </location>
</feature>
<feature type="compositionally biased region" description="Polar residues" evidence="6">
    <location>
        <begin position="137"/>
        <end position="148"/>
    </location>
</feature>
<dbReference type="PROSITE" id="PS50071">
    <property type="entry name" value="HOMEOBOX_2"/>
    <property type="match status" value="1"/>
</dbReference>
<organism evidence="8 9">
    <name type="scientific">Loa loa</name>
    <name type="common">Eye worm</name>
    <name type="synonym">Filaria loa</name>
    <dbReference type="NCBI Taxonomy" id="7209"/>
    <lineage>
        <taxon>Eukaryota</taxon>
        <taxon>Metazoa</taxon>
        <taxon>Ecdysozoa</taxon>
        <taxon>Nematoda</taxon>
        <taxon>Chromadorea</taxon>
        <taxon>Rhabditida</taxon>
        <taxon>Spirurina</taxon>
        <taxon>Spiruromorpha</taxon>
        <taxon>Filarioidea</taxon>
        <taxon>Onchocercidae</taxon>
        <taxon>Loa</taxon>
    </lineage>
</organism>
<comment type="subcellular location">
    <subcellularLocation>
        <location evidence="1 4 5">Nucleus</location>
    </subcellularLocation>
</comment>
<comment type="similarity">
    <text evidence="2">Belongs to the paired homeobox family. Bicoid subfamily.</text>
</comment>
<keyword evidence="4 5" id="KW-0539">Nucleus</keyword>
<evidence type="ECO:0000256" key="6">
    <source>
        <dbReference type="SAM" id="MobiDB-lite"/>
    </source>
</evidence>
<accession>A0A1I7VI61</accession>
<dbReference type="SUPFAM" id="SSF46689">
    <property type="entry name" value="Homeodomain-like"/>
    <property type="match status" value="1"/>
</dbReference>
<dbReference type="InterPro" id="IPR009057">
    <property type="entry name" value="Homeodomain-like_sf"/>
</dbReference>
<dbReference type="GO" id="GO:0000981">
    <property type="term" value="F:DNA-binding transcription factor activity, RNA polymerase II-specific"/>
    <property type="evidence" value="ECO:0007669"/>
    <property type="project" value="TreeGrafter"/>
</dbReference>
<reference evidence="9" key="2">
    <citation type="submission" date="2016-11" db="UniProtKB">
        <authorList>
            <consortium name="WormBaseParasite"/>
        </authorList>
    </citation>
    <scope>IDENTIFICATION</scope>
</reference>
<keyword evidence="3" id="KW-0217">Developmental protein</keyword>
<dbReference type="WBParaSite" id="EN70_281">
    <property type="protein sequence ID" value="EN70_281"/>
    <property type="gene ID" value="EN70_281"/>
</dbReference>
<reference evidence="8" key="1">
    <citation type="submission" date="2012-04" db="EMBL/GenBank/DDBJ databases">
        <title>The Genome Sequence of Loa loa.</title>
        <authorList>
            <consortium name="The Broad Institute Genome Sequencing Platform"/>
            <consortium name="Broad Institute Genome Sequencing Center for Infectious Disease"/>
            <person name="Nutman T.B."/>
            <person name="Fink D.L."/>
            <person name="Russ C."/>
            <person name="Young S."/>
            <person name="Zeng Q."/>
            <person name="Gargeya S."/>
            <person name="Alvarado L."/>
            <person name="Berlin A."/>
            <person name="Chapman S.B."/>
            <person name="Chen Z."/>
            <person name="Freedman E."/>
            <person name="Gellesch M."/>
            <person name="Goldberg J."/>
            <person name="Griggs A."/>
            <person name="Gujja S."/>
            <person name="Heilman E.R."/>
            <person name="Heiman D."/>
            <person name="Howarth C."/>
            <person name="Mehta T."/>
            <person name="Neiman D."/>
            <person name="Pearson M."/>
            <person name="Roberts A."/>
            <person name="Saif S."/>
            <person name="Shea T."/>
            <person name="Shenoy N."/>
            <person name="Sisk P."/>
            <person name="Stolte C."/>
            <person name="Sykes S."/>
            <person name="White J."/>
            <person name="Yandava C."/>
            <person name="Haas B."/>
            <person name="Henn M.R."/>
            <person name="Nusbaum C."/>
            <person name="Birren B."/>
        </authorList>
    </citation>
    <scope>NUCLEOTIDE SEQUENCE [LARGE SCALE GENOMIC DNA]</scope>
</reference>
<protein>
    <submittedName>
        <fullName evidence="9">Homeobox domain-containing protein</fullName>
    </submittedName>
</protein>
<evidence type="ECO:0000313" key="9">
    <source>
        <dbReference type="WBParaSite" id="EN70_281"/>
    </source>
</evidence>
<name>A0A1I7VI61_LOALO</name>
<dbReference type="GO" id="GO:0000978">
    <property type="term" value="F:RNA polymerase II cis-regulatory region sequence-specific DNA binding"/>
    <property type="evidence" value="ECO:0007669"/>
    <property type="project" value="TreeGrafter"/>
</dbReference>
<dbReference type="GO" id="GO:0009653">
    <property type="term" value="P:anatomical structure morphogenesis"/>
    <property type="evidence" value="ECO:0007669"/>
    <property type="project" value="TreeGrafter"/>
</dbReference>
<dbReference type="STRING" id="7209.A0A1I7VI61"/>
<keyword evidence="8" id="KW-1185">Reference proteome</keyword>
<dbReference type="GO" id="GO:0005634">
    <property type="term" value="C:nucleus"/>
    <property type="evidence" value="ECO:0007669"/>
    <property type="project" value="UniProtKB-SubCell"/>
</dbReference>
<keyword evidence="4 5" id="KW-0238">DNA-binding</keyword>
<evidence type="ECO:0000256" key="1">
    <source>
        <dbReference type="ARBA" id="ARBA00004123"/>
    </source>
</evidence>
<evidence type="ECO:0000256" key="2">
    <source>
        <dbReference type="ARBA" id="ARBA00006503"/>
    </source>
</evidence>
<sequence length="217" mass="23585">MDLEASHLEQQQQPHNLPSFPGHLIRGDVVPSILDASTIVPTATANVTANSVSSTIATTLLFDSTSSSTLASSGTLTVTSTICPPPSSSSSSIFSTAQHDIYRLPNVGAVDQSAIALNNIAGKLPKIENGKKDYDESSGSIECDGNSNASPDTCLISSQKPRRQRTHFTSQQLTELENWFSRNRYPDMATREEIALWISLTEPRVRVRSQKKFLYSS</sequence>
<evidence type="ECO:0000256" key="3">
    <source>
        <dbReference type="ARBA" id="ARBA00022473"/>
    </source>
</evidence>
<dbReference type="SMART" id="SM00389">
    <property type="entry name" value="HOX"/>
    <property type="match status" value="1"/>
</dbReference>
<dbReference type="Gene3D" id="1.10.10.60">
    <property type="entry name" value="Homeodomain-like"/>
    <property type="match status" value="1"/>
</dbReference>
<dbReference type="CDD" id="cd00086">
    <property type="entry name" value="homeodomain"/>
    <property type="match status" value="1"/>
</dbReference>
<dbReference type="Proteomes" id="UP000095285">
    <property type="component" value="Unassembled WGS sequence"/>
</dbReference>
<proteinExistence type="inferred from homology"/>
<dbReference type="PANTHER" id="PTHR45882">
    <property type="entry name" value="PITUITARY HOMEOBOX HOMOLOG PTX1"/>
    <property type="match status" value="1"/>
</dbReference>
<feature type="domain" description="Homeobox" evidence="7">
    <location>
        <begin position="159"/>
        <end position="217"/>
    </location>
</feature>
<dbReference type="AlphaFoldDB" id="A0A1I7VI61"/>
<evidence type="ECO:0000313" key="8">
    <source>
        <dbReference type="Proteomes" id="UP000095285"/>
    </source>
</evidence>